<dbReference type="PANTHER" id="PTHR43133:SF8">
    <property type="entry name" value="RNA POLYMERASE SIGMA FACTOR HI_1459-RELATED"/>
    <property type="match status" value="1"/>
</dbReference>
<dbReference type="RefSeq" id="WP_145061754.1">
    <property type="nucleotide sequence ID" value="NZ_CP036263.1"/>
</dbReference>
<dbReference type="PANTHER" id="PTHR43133">
    <property type="entry name" value="RNA POLYMERASE ECF-TYPE SIGMA FACTO"/>
    <property type="match status" value="1"/>
</dbReference>
<keyword evidence="3" id="KW-0731">Sigma factor</keyword>
<feature type="domain" description="RNA polymerase sigma factor 70 region 4 type 2" evidence="7">
    <location>
        <begin position="147"/>
        <end position="198"/>
    </location>
</feature>
<dbReference type="InterPro" id="IPR039425">
    <property type="entry name" value="RNA_pol_sigma-70-like"/>
</dbReference>
<dbReference type="InterPro" id="IPR013325">
    <property type="entry name" value="RNA_pol_sigma_r2"/>
</dbReference>
<dbReference type="GO" id="GO:0016987">
    <property type="term" value="F:sigma factor activity"/>
    <property type="evidence" value="ECO:0007669"/>
    <property type="project" value="UniProtKB-KW"/>
</dbReference>
<dbReference type="AlphaFoldDB" id="A0A517MZL9"/>
<evidence type="ECO:0000256" key="3">
    <source>
        <dbReference type="ARBA" id="ARBA00023082"/>
    </source>
</evidence>
<keyword evidence="4" id="KW-0238">DNA-binding</keyword>
<reference evidence="8 9" key="1">
    <citation type="submission" date="2019-02" db="EMBL/GenBank/DDBJ databases">
        <title>Deep-cultivation of Planctomycetes and their phenomic and genomic characterization uncovers novel biology.</title>
        <authorList>
            <person name="Wiegand S."/>
            <person name="Jogler M."/>
            <person name="Boedeker C."/>
            <person name="Pinto D."/>
            <person name="Vollmers J."/>
            <person name="Rivas-Marin E."/>
            <person name="Kohn T."/>
            <person name="Peeters S.H."/>
            <person name="Heuer A."/>
            <person name="Rast P."/>
            <person name="Oberbeckmann S."/>
            <person name="Bunk B."/>
            <person name="Jeske O."/>
            <person name="Meyerdierks A."/>
            <person name="Storesund J.E."/>
            <person name="Kallscheuer N."/>
            <person name="Luecker S."/>
            <person name="Lage O.M."/>
            <person name="Pohl T."/>
            <person name="Merkel B.J."/>
            <person name="Hornburger P."/>
            <person name="Mueller R.-W."/>
            <person name="Bruemmer F."/>
            <person name="Labrenz M."/>
            <person name="Spormann A.M."/>
            <person name="Op den Camp H."/>
            <person name="Overmann J."/>
            <person name="Amann R."/>
            <person name="Jetten M.S.M."/>
            <person name="Mascher T."/>
            <person name="Medema M.H."/>
            <person name="Devos D.P."/>
            <person name="Kaster A.-K."/>
            <person name="Ovreas L."/>
            <person name="Rohde M."/>
            <person name="Galperin M.Y."/>
            <person name="Jogler C."/>
        </authorList>
    </citation>
    <scope>NUCLEOTIDE SEQUENCE [LARGE SCALE GENOMIC DNA]</scope>
    <source>
        <strain evidence="8 9">HG15A2</strain>
    </source>
</reference>
<dbReference type="Proteomes" id="UP000319852">
    <property type="component" value="Chromosome"/>
</dbReference>
<evidence type="ECO:0000256" key="4">
    <source>
        <dbReference type="ARBA" id="ARBA00023125"/>
    </source>
</evidence>
<accession>A0A517MZL9</accession>
<dbReference type="Gene3D" id="1.10.1740.10">
    <property type="match status" value="1"/>
</dbReference>
<keyword evidence="5" id="KW-0804">Transcription</keyword>
<dbReference type="InterPro" id="IPR036388">
    <property type="entry name" value="WH-like_DNA-bd_sf"/>
</dbReference>
<dbReference type="Gene3D" id="1.10.10.10">
    <property type="entry name" value="Winged helix-like DNA-binding domain superfamily/Winged helix DNA-binding domain"/>
    <property type="match status" value="1"/>
</dbReference>
<proteinExistence type="inferred from homology"/>
<dbReference type="GO" id="GO:0006352">
    <property type="term" value="P:DNA-templated transcription initiation"/>
    <property type="evidence" value="ECO:0007669"/>
    <property type="project" value="InterPro"/>
</dbReference>
<evidence type="ECO:0000256" key="2">
    <source>
        <dbReference type="ARBA" id="ARBA00023015"/>
    </source>
</evidence>
<sequence length="220" mass="25114">MKSSTEETEELESRLARGDRTALVELFGLHRERLWRIVYFRLDKRVATRLDPDDVLQDAYLDASQRLGHYSNQQQYSPFVWLRMIVGQTLIDAHRRHIGAKQRDATREVSINGSAYPRVTSASLTFGLLGNLTSPSRAVVRSETAVDLRKAIETMETLDQEVLALRHFEELTNKEVAEVLGVSEKAASIRYVRAVGRLKKLLEELPEFSNLLNLFGGDWE</sequence>
<dbReference type="Pfam" id="PF04542">
    <property type="entry name" value="Sigma70_r2"/>
    <property type="match status" value="1"/>
</dbReference>
<dbReference type="InterPro" id="IPR013249">
    <property type="entry name" value="RNA_pol_sigma70_r4_t2"/>
</dbReference>
<evidence type="ECO:0000256" key="5">
    <source>
        <dbReference type="ARBA" id="ARBA00023163"/>
    </source>
</evidence>
<protein>
    <submittedName>
        <fullName evidence="8">ECF RNA polymerase sigma factor SigW</fullName>
    </submittedName>
</protein>
<evidence type="ECO:0000259" key="7">
    <source>
        <dbReference type="Pfam" id="PF08281"/>
    </source>
</evidence>
<evidence type="ECO:0000259" key="6">
    <source>
        <dbReference type="Pfam" id="PF04542"/>
    </source>
</evidence>
<dbReference type="InterPro" id="IPR014284">
    <property type="entry name" value="RNA_pol_sigma-70_dom"/>
</dbReference>
<dbReference type="SUPFAM" id="SSF88946">
    <property type="entry name" value="Sigma2 domain of RNA polymerase sigma factors"/>
    <property type="match status" value="1"/>
</dbReference>
<dbReference type="NCBIfam" id="TIGR02937">
    <property type="entry name" value="sigma70-ECF"/>
    <property type="match status" value="1"/>
</dbReference>
<name>A0A517MZL9_9BACT</name>
<dbReference type="SUPFAM" id="SSF88659">
    <property type="entry name" value="Sigma3 and sigma4 domains of RNA polymerase sigma factors"/>
    <property type="match status" value="1"/>
</dbReference>
<keyword evidence="9" id="KW-1185">Reference proteome</keyword>
<gene>
    <name evidence="8" type="primary">sigW_3</name>
    <name evidence="8" type="ORF">HG15A2_36630</name>
</gene>
<organism evidence="8 9">
    <name type="scientific">Adhaeretor mobilis</name>
    <dbReference type="NCBI Taxonomy" id="1930276"/>
    <lineage>
        <taxon>Bacteria</taxon>
        <taxon>Pseudomonadati</taxon>
        <taxon>Planctomycetota</taxon>
        <taxon>Planctomycetia</taxon>
        <taxon>Pirellulales</taxon>
        <taxon>Lacipirellulaceae</taxon>
        <taxon>Adhaeretor</taxon>
    </lineage>
</organism>
<dbReference type="Pfam" id="PF08281">
    <property type="entry name" value="Sigma70_r4_2"/>
    <property type="match status" value="1"/>
</dbReference>
<dbReference type="OrthoDB" id="276109at2"/>
<dbReference type="KEGG" id="amob:HG15A2_36630"/>
<evidence type="ECO:0000313" key="8">
    <source>
        <dbReference type="EMBL" id="QDT00327.1"/>
    </source>
</evidence>
<dbReference type="InterPro" id="IPR013324">
    <property type="entry name" value="RNA_pol_sigma_r3/r4-like"/>
</dbReference>
<dbReference type="EMBL" id="CP036263">
    <property type="protein sequence ID" value="QDT00327.1"/>
    <property type="molecule type" value="Genomic_DNA"/>
</dbReference>
<dbReference type="GO" id="GO:0003677">
    <property type="term" value="F:DNA binding"/>
    <property type="evidence" value="ECO:0007669"/>
    <property type="project" value="UniProtKB-KW"/>
</dbReference>
<dbReference type="CDD" id="cd06171">
    <property type="entry name" value="Sigma70_r4"/>
    <property type="match status" value="1"/>
</dbReference>
<evidence type="ECO:0000256" key="1">
    <source>
        <dbReference type="ARBA" id="ARBA00010641"/>
    </source>
</evidence>
<comment type="similarity">
    <text evidence="1">Belongs to the sigma-70 factor family. ECF subfamily.</text>
</comment>
<evidence type="ECO:0000313" key="9">
    <source>
        <dbReference type="Proteomes" id="UP000319852"/>
    </source>
</evidence>
<keyword evidence="2" id="KW-0805">Transcription regulation</keyword>
<dbReference type="InterPro" id="IPR007627">
    <property type="entry name" value="RNA_pol_sigma70_r2"/>
</dbReference>
<feature type="domain" description="RNA polymerase sigma-70 region 2" evidence="6">
    <location>
        <begin position="27"/>
        <end position="97"/>
    </location>
</feature>